<evidence type="ECO:0000256" key="5">
    <source>
        <dbReference type="ARBA" id="ARBA00022741"/>
    </source>
</evidence>
<evidence type="ECO:0000256" key="4">
    <source>
        <dbReference type="ARBA" id="ARBA00022692"/>
    </source>
</evidence>
<evidence type="ECO:0000256" key="7">
    <source>
        <dbReference type="ARBA" id="ARBA00022989"/>
    </source>
</evidence>
<dbReference type="PANTHER" id="PTHR24221">
    <property type="entry name" value="ATP-BINDING CASSETTE SUB-FAMILY B"/>
    <property type="match status" value="1"/>
</dbReference>
<feature type="transmembrane region" description="Helical" evidence="9">
    <location>
        <begin position="40"/>
        <end position="61"/>
    </location>
</feature>
<dbReference type="SUPFAM" id="SSF52540">
    <property type="entry name" value="P-loop containing nucleoside triphosphate hydrolases"/>
    <property type="match status" value="1"/>
</dbReference>
<keyword evidence="5" id="KW-0547">Nucleotide-binding</keyword>
<dbReference type="SMART" id="SM00382">
    <property type="entry name" value="AAA"/>
    <property type="match status" value="1"/>
</dbReference>
<dbReference type="GO" id="GO:0005524">
    <property type="term" value="F:ATP binding"/>
    <property type="evidence" value="ECO:0007669"/>
    <property type="project" value="UniProtKB-KW"/>
</dbReference>
<dbReference type="FunFam" id="3.40.50.300:FF:000221">
    <property type="entry name" value="Multidrug ABC transporter ATP-binding protein"/>
    <property type="match status" value="1"/>
</dbReference>
<dbReference type="PROSITE" id="PS50893">
    <property type="entry name" value="ABC_TRANSPORTER_2"/>
    <property type="match status" value="1"/>
</dbReference>
<feature type="transmembrane region" description="Helical" evidence="9">
    <location>
        <begin position="266"/>
        <end position="286"/>
    </location>
</feature>
<dbReference type="Gene3D" id="1.20.1560.10">
    <property type="entry name" value="ABC transporter type 1, transmembrane domain"/>
    <property type="match status" value="1"/>
</dbReference>
<gene>
    <name evidence="12" type="ORF">ISN26_05285</name>
</gene>
<dbReference type="Gene3D" id="3.40.50.300">
    <property type="entry name" value="P-loop containing nucleotide triphosphate hydrolases"/>
    <property type="match status" value="1"/>
</dbReference>
<dbReference type="InterPro" id="IPR003593">
    <property type="entry name" value="AAA+_ATPase"/>
</dbReference>
<dbReference type="InterPro" id="IPR011527">
    <property type="entry name" value="ABC1_TM_dom"/>
</dbReference>
<feature type="domain" description="ABC transmembrane type-1" evidence="11">
    <location>
        <begin position="45"/>
        <end position="326"/>
    </location>
</feature>
<evidence type="ECO:0000256" key="3">
    <source>
        <dbReference type="ARBA" id="ARBA00022475"/>
    </source>
</evidence>
<dbReference type="Proteomes" id="UP000604381">
    <property type="component" value="Unassembled WGS sequence"/>
</dbReference>
<dbReference type="InterPro" id="IPR036640">
    <property type="entry name" value="ABC1_TM_sf"/>
</dbReference>
<dbReference type="InterPro" id="IPR003439">
    <property type="entry name" value="ABC_transporter-like_ATP-bd"/>
</dbReference>
<dbReference type="CDD" id="cd18582">
    <property type="entry name" value="ABC_6TM_ATM1_ABCB7"/>
    <property type="match status" value="1"/>
</dbReference>
<dbReference type="EMBL" id="JADHEI010000033">
    <property type="protein sequence ID" value="MBF2735474.1"/>
    <property type="molecule type" value="Genomic_DNA"/>
</dbReference>
<keyword evidence="8 9" id="KW-0472">Membrane</keyword>
<evidence type="ECO:0000256" key="9">
    <source>
        <dbReference type="SAM" id="Phobius"/>
    </source>
</evidence>
<comment type="caution">
    <text evidence="12">The sequence shown here is derived from an EMBL/GenBank/DDBJ whole genome shotgun (WGS) entry which is preliminary data.</text>
</comment>
<dbReference type="Pfam" id="PF00005">
    <property type="entry name" value="ABC_tran"/>
    <property type="match status" value="1"/>
</dbReference>
<feature type="transmembrane region" description="Helical" evidence="9">
    <location>
        <begin position="157"/>
        <end position="179"/>
    </location>
</feature>
<dbReference type="InterPro" id="IPR039421">
    <property type="entry name" value="Type_1_exporter"/>
</dbReference>
<reference evidence="12" key="1">
    <citation type="submission" date="2020-10" db="EMBL/GenBank/DDBJ databases">
        <title>An improved Amphimedon queenslandica hologenome assembly reveals how three proteobacterial symbionts can extend the metabolic phenotypic of their marine sponge host.</title>
        <authorList>
            <person name="Degnan B."/>
            <person name="Degnan S."/>
            <person name="Xiang X."/>
        </authorList>
    </citation>
    <scope>NUCLEOTIDE SEQUENCE</scope>
    <source>
        <strain evidence="12">AqS2</strain>
    </source>
</reference>
<dbReference type="AlphaFoldDB" id="A0A930XY94"/>
<keyword evidence="7 9" id="KW-1133">Transmembrane helix</keyword>
<sequence>MRPTRHKEFAQETASQNWSILGKLFSFAWPQLEGGDRRRIYASSACLALARLVSLAVPWLLGQLVGAAAGPLGDALALMLGLVLAYALARFVQTLLAELKEVLFVSVVQHAIRLLARGLFANLHVLPLAFHLDRQTGGLALAIERGTKAIEFMLSSVLFRFVPTFLELLAVCGIFWLLYGWQYALLMFGAIVAYAVLTVLVSNWRIAYRRRMNSANERAGTIAIDSLINHETVKIFSAEEREAARYDAALRGYAGAAVANQWTLSALNLGQALVITAGIAGILALASYGVDMRALDAGDLATLNAYLLQVFLPLGFLGTVYRIISQSLVDMQKAFDLLETRTSVADVPGAPPLQVDGGAVEFRGVGLTLGGRQVLEGVSFTLPARGRHALVGETGAGKTTVTRLLCRLLEPAAGQVLIDGQDVATVAQRSVRAAIAVVPQDIALFNDSIRVNLALGKADATEDEMMAALATAELAEFVTGLPEGLDTRVGERGLKLSGGERQRFAIARALLKDPRIMILDEATSALDVPTEKKVKAAMARATAGRTTLVIAHRLASVVDCDRIMVLADGRVAEAGTHAELLEKDGAYARAWAAQSRQAAAG</sequence>
<keyword evidence="13" id="KW-1185">Reference proteome</keyword>
<keyword evidence="3" id="KW-1003">Cell membrane</keyword>
<dbReference type="SUPFAM" id="SSF90123">
    <property type="entry name" value="ABC transporter transmembrane region"/>
    <property type="match status" value="1"/>
</dbReference>
<dbReference type="InterPro" id="IPR017871">
    <property type="entry name" value="ABC_transporter-like_CS"/>
</dbReference>
<dbReference type="GO" id="GO:0016887">
    <property type="term" value="F:ATP hydrolysis activity"/>
    <property type="evidence" value="ECO:0007669"/>
    <property type="project" value="InterPro"/>
</dbReference>
<feature type="domain" description="ABC transporter" evidence="10">
    <location>
        <begin position="360"/>
        <end position="593"/>
    </location>
</feature>
<evidence type="ECO:0000313" key="12">
    <source>
        <dbReference type="EMBL" id="MBF2735474.1"/>
    </source>
</evidence>
<evidence type="ECO:0000256" key="8">
    <source>
        <dbReference type="ARBA" id="ARBA00023136"/>
    </source>
</evidence>
<dbReference type="Pfam" id="PF00664">
    <property type="entry name" value="ABC_membrane"/>
    <property type="match status" value="1"/>
</dbReference>
<evidence type="ECO:0000256" key="2">
    <source>
        <dbReference type="ARBA" id="ARBA00022448"/>
    </source>
</evidence>
<feature type="transmembrane region" description="Helical" evidence="9">
    <location>
        <begin position="306"/>
        <end position="324"/>
    </location>
</feature>
<dbReference type="PROSITE" id="PS50929">
    <property type="entry name" value="ABC_TM1F"/>
    <property type="match status" value="1"/>
</dbReference>
<evidence type="ECO:0000313" key="13">
    <source>
        <dbReference type="Proteomes" id="UP000604381"/>
    </source>
</evidence>
<comment type="subcellular location">
    <subcellularLocation>
        <location evidence="1">Cell membrane</location>
        <topology evidence="1">Multi-pass membrane protein</topology>
    </subcellularLocation>
</comment>
<dbReference type="GO" id="GO:0005886">
    <property type="term" value="C:plasma membrane"/>
    <property type="evidence" value="ECO:0007669"/>
    <property type="project" value="UniProtKB-SubCell"/>
</dbReference>
<dbReference type="PANTHER" id="PTHR24221:SF654">
    <property type="entry name" value="ATP-BINDING CASSETTE SUB-FAMILY B MEMBER 6"/>
    <property type="match status" value="1"/>
</dbReference>
<evidence type="ECO:0000259" key="10">
    <source>
        <dbReference type="PROSITE" id="PS50893"/>
    </source>
</evidence>
<feature type="transmembrane region" description="Helical" evidence="9">
    <location>
        <begin position="67"/>
        <end position="89"/>
    </location>
</feature>
<keyword evidence="4 9" id="KW-0812">Transmembrane</keyword>
<evidence type="ECO:0000256" key="1">
    <source>
        <dbReference type="ARBA" id="ARBA00004651"/>
    </source>
</evidence>
<organism evidence="12 13">
    <name type="scientific">Candidatus Amphirhobacter heronislandensis</name>
    <dbReference type="NCBI Taxonomy" id="1732024"/>
    <lineage>
        <taxon>Bacteria</taxon>
        <taxon>Pseudomonadati</taxon>
        <taxon>Pseudomonadota</taxon>
        <taxon>Gammaproteobacteria</taxon>
        <taxon>Candidatus Tethybacterales</taxon>
        <taxon>Candidatus Tethybacteraceae</taxon>
        <taxon>Candidatus Amphirhobacter</taxon>
    </lineage>
</organism>
<name>A0A930XY94_9GAMM</name>
<evidence type="ECO:0000259" key="11">
    <source>
        <dbReference type="PROSITE" id="PS50929"/>
    </source>
</evidence>
<dbReference type="GO" id="GO:0140359">
    <property type="term" value="F:ABC-type transporter activity"/>
    <property type="evidence" value="ECO:0007669"/>
    <property type="project" value="InterPro"/>
</dbReference>
<feature type="transmembrane region" description="Helical" evidence="9">
    <location>
        <begin position="185"/>
        <end position="204"/>
    </location>
</feature>
<dbReference type="InterPro" id="IPR027417">
    <property type="entry name" value="P-loop_NTPase"/>
</dbReference>
<protein>
    <submittedName>
        <fullName evidence="12">ABC transporter ATP-binding protein/permease</fullName>
    </submittedName>
</protein>
<keyword evidence="2" id="KW-0813">Transport</keyword>
<proteinExistence type="predicted"/>
<accession>A0A930XY94</accession>
<dbReference type="PROSITE" id="PS00211">
    <property type="entry name" value="ABC_TRANSPORTER_1"/>
    <property type="match status" value="1"/>
</dbReference>
<keyword evidence="6 12" id="KW-0067">ATP-binding</keyword>
<evidence type="ECO:0000256" key="6">
    <source>
        <dbReference type="ARBA" id="ARBA00022840"/>
    </source>
</evidence>